<comment type="subcellular location">
    <subcellularLocation>
        <location evidence="2">Mitochondrion inner membrane</location>
        <topology evidence="2">Single-pass membrane protein</topology>
    </subcellularLocation>
</comment>
<dbReference type="GO" id="GO:0034551">
    <property type="term" value="P:mitochondrial respiratory chain complex III assembly"/>
    <property type="evidence" value="ECO:0007669"/>
    <property type="project" value="InterPro"/>
</dbReference>
<keyword evidence="8" id="KW-0496">Mitochondrion</keyword>
<name>A0AAZ1XNZ1_OREAU</name>
<evidence type="ECO:0000256" key="11">
    <source>
        <dbReference type="SAM" id="Phobius"/>
    </source>
</evidence>
<dbReference type="InterPro" id="IPR027896">
    <property type="entry name" value="UQCC3"/>
</dbReference>
<protein>
    <recommendedName>
        <fullName evidence="4">Ubiquinol-cytochrome-c reductase complex assembly factor 3</fullName>
    </recommendedName>
</protein>
<evidence type="ECO:0000256" key="4">
    <source>
        <dbReference type="ARBA" id="ARBA00016475"/>
    </source>
</evidence>
<evidence type="ECO:0000313" key="12">
    <source>
        <dbReference type="Ensembl" id="ENSOABP00000069308.1"/>
    </source>
</evidence>
<evidence type="ECO:0000256" key="7">
    <source>
        <dbReference type="ARBA" id="ARBA00022989"/>
    </source>
</evidence>
<comment type="function">
    <text evidence="1">Required for the assembly of the ubiquinol-cytochrome c reductase complex (mitochondrial respiratory chain complex III or cytochrome b-c1 complex), mediating cytochrome b recruitment and probably stabilization within the complex. Thereby, plays an important role in ATP production by mitochondria. Cardiolipin-binding protein, it may also control the cardiolipin composition of mitochondria membranes and their morphology.</text>
</comment>
<evidence type="ECO:0000256" key="6">
    <source>
        <dbReference type="ARBA" id="ARBA00022792"/>
    </source>
</evidence>
<reference evidence="12" key="3">
    <citation type="submission" date="2025-09" db="UniProtKB">
        <authorList>
            <consortium name="Ensembl"/>
        </authorList>
    </citation>
    <scope>IDENTIFICATION</scope>
</reference>
<dbReference type="AlphaFoldDB" id="A0AAZ1XNZ1"/>
<keyword evidence="13" id="KW-1185">Reference proteome</keyword>
<keyword evidence="7 11" id="KW-1133">Transmembrane helix</keyword>
<keyword evidence="9 11" id="KW-0472">Membrane</keyword>
<evidence type="ECO:0000256" key="3">
    <source>
        <dbReference type="ARBA" id="ARBA00006970"/>
    </source>
</evidence>
<dbReference type="PANTHER" id="PTHR36465:SF1">
    <property type="entry name" value="UBIQUINOL-CYTOCHROME-C REDUCTASE COMPLEX ASSEMBLY FACTOR 3"/>
    <property type="match status" value="1"/>
</dbReference>
<dbReference type="GO" id="GO:0005743">
    <property type="term" value="C:mitochondrial inner membrane"/>
    <property type="evidence" value="ECO:0007669"/>
    <property type="project" value="UniProtKB-SubCell"/>
</dbReference>
<dbReference type="Ensembl" id="ENSOABT00000082687.1">
    <property type="protein sequence ID" value="ENSOABP00000069308.1"/>
    <property type="gene ID" value="ENSOABG00000026335.1"/>
</dbReference>
<proteinExistence type="inferred from homology"/>
<keyword evidence="10" id="KW-0066">ATP synthesis</keyword>
<reference evidence="12" key="2">
    <citation type="submission" date="2025-08" db="UniProtKB">
        <authorList>
            <consortium name="Ensembl"/>
        </authorList>
    </citation>
    <scope>IDENTIFICATION</scope>
</reference>
<keyword evidence="6" id="KW-0999">Mitochondrion inner membrane</keyword>
<evidence type="ECO:0000313" key="13">
    <source>
        <dbReference type="Proteomes" id="UP000472276"/>
    </source>
</evidence>
<evidence type="ECO:0000256" key="2">
    <source>
        <dbReference type="ARBA" id="ARBA00004434"/>
    </source>
</evidence>
<evidence type="ECO:0000256" key="5">
    <source>
        <dbReference type="ARBA" id="ARBA00022692"/>
    </source>
</evidence>
<accession>A0AAZ1XNZ1</accession>
<keyword evidence="5 11" id="KW-0812">Transmembrane</keyword>
<evidence type="ECO:0000256" key="10">
    <source>
        <dbReference type="ARBA" id="ARBA00023310"/>
    </source>
</evidence>
<gene>
    <name evidence="12" type="primary">LOC116331645</name>
</gene>
<organism evidence="12 13">
    <name type="scientific">Oreochromis aureus</name>
    <name type="common">Israeli tilapia</name>
    <name type="synonym">Chromis aureus</name>
    <dbReference type="NCBI Taxonomy" id="47969"/>
    <lineage>
        <taxon>Eukaryota</taxon>
        <taxon>Metazoa</taxon>
        <taxon>Chordata</taxon>
        <taxon>Craniata</taxon>
        <taxon>Vertebrata</taxon>
        <taxon>Euteleostomi</taxon>
        <taxon>Actinopterygii</taxon>
        <taxon>Neopterygii</taxon>
        <taxon>Teleostei</taxon>
        <taxon>Neoteleostei</taxon>
        <taxon>Acanthomorphata</taxon>
        <taxon>Ovalentaria</taxon>
        <taxon>Cichlomorphae</taxon>
        <taxon>Cichliformes</taxon>
        <taxon>Cichlidae</taxon>
        <taxon>African cichlids</taxon>
        <taxon>Pseudocrenilabrinae</taxon>
        <taxon>Oreochromini</taxon>
        <taxon>Oreochromis</taxon>
    </lineage>
</organism>
<dbReference type="GO" id="GO:0006754">
    <property type="term" value="P:ATP biosynthetic process"/>
    <property type="evidence" value="ECO:0007669"/>
    <property type="project" value="UniProtKB-KW"/>
</dbReference>
<evidence type="ECO:0000256" key="8">
    <source>
        <dbReference type="ARBA" id="ARBA00023128"/>
    </source>
</evidence>
<evidence type="ECO:0000256" key="1">
    <source>
        <dbReference type="ARBA" id="ARBA00002879"/>
    </source>
</evidence>
<dbReference type="PANTHER" id="PTHR36465">
    <property type="entry name" value="UBIQUINOL-CYTOCHROME-C REDUCTASE COMPLEX ASSEMBLY FACTOR 3"/>
    <property type="match status" value="1"/>
</dbReference>
<dbReference type="Pfam" id="PF15141">
    <property type="entry name" value="UQCC3"/>
    <property type="match status" value="1"/>
</dbReference>
<dbReference type="Proteomes" id="UP000472276">
    <property type="component" value="Unassembled WGS sequence"/>
</dbReference>
<sequence>MLDAGCRYKRKKKKKLSHPALLLLDVIQHTKPNVKGLVSFSGQSDSDLTDTVTGALQLSSMSGMRTMLTSAIMVGALGVGYGMWSVISPGEERRREMIKNLPESNPLRMEETRQRNALVMQALKDAAETSENLARGLGPSK</sequence>
<feature type="transmembrane region" description="Helical" evidence="11">
    <location>
        <begin position="67"/>
        <end position="87"/>
    </location>
</feature>
<evidence type="ECO:0000256" key="9">
    <source>
        <dbReference type="ARBA" id="ARBA00023136"/>
    </source>
</evidence>
<comment type="similarity">
    <text evidence="3">Belongs to the UQCC3 family.</text>
</comment>
<reference evidence="13" key="1">
    <citation type="submission" date="2020-03" db="EMBL/GenBank/DDBJ databases">
        <title>Evolution of repeat sequences and sex chromosomes of tilapia species revealed by chromosome-level genomes.</title>
        <authorList>
            <person name="Xu L."/>
            <person name="Tao W."/>
            <person name="Wang D."/>
            <person name="Zhou Q."/>
        </authorList>
    </citation>
    <scope>NUCLEOTIDE SEQUENCE [LARGE SCALE GENOMIC DNA]</scope>
    <source>
        <strain evidence="13">Israel</strain>
    </source>
</reference>